<evidence type="ECO:0000256" key="2">
    <source>
        <dbReference type="SAM" id="Phobius"/>
    </source>
</evidence>
<proteinExistence type="predicted"/>
<accession>A0AAW0W7V2</accession>
<evidence type="ECO:0000256" key="1">
    <source>
        <dbReference type="SAM" id="MobiDB-lite"/>
    </source>
</evidence>
<evidence type="ECO:0000313" key="3">
    <source>
        <dbReference type="EMBL" id="KAK8725681.1"/>
    </source>
</evidence>
<dbReference type="Proteomes" id="UP001445076">
    <property type="component" value="Unassembled WGS sequence"/>
</dbReference>
<keyword evidence="2" id="KW-0812">Transmembrane</keyword>
<feature type="compositionally biased region" description="Acidic residues" evidence="1">
    <location>
        <begin position="51"/>
        <end position="64"/>
    </location>
</feature>
<organism evidence="3 4">
    <name type="scientific">Cherax quadricarinatus</name>
    <name type="common">Australian red claw crayfish</name>
    <dbReference type="NCBI Taxonomy" id="27406"/>
    <lineage>
        <taxon>Eukaryota</taxon>
        <taxon>Metazoa</taxon>
        <taxon>Ecdysozoa</taxon>
        <taxon>Arthropoda</taxon>
        <taxon>Crustacea</taxon>
        <taxon>Multicrustacea</taxon>
        <taxon>Malacostraca</taxon>
        <taxon>Eumalacostraca</taxon>
        <taxon>Eucarida</taxon>
        <taxon>Decapoda</taxon>
        <taxon>Pleocyemata</taxon>
        <taxon>Astacidea</taxon>
        <taxon>Parastacoidea</taxon>
        <taxon>Parastacidae</taxon>
        <taxon>Cherax</taxon>
    </lineage>
</organism>
<feature type="transmembrane region" description="Helical" evidence="2">
    <location>
        <begin position="98"/>
        <end position="121"/>
    </location>
</feature>
<feature type="non-terminal residue" evidence="3">
    <location>
        <position position="1"/>
    </location>
</feature>
<reference evidence="3 4" key="1">
    <citation type="journal article" date="2024" name="BMC Genomics">
        <title>Genome assembly of redclaw crayfish (Cherax quadricarinatus) provides insights into its immune adaptation and hypoxia tolerance.</title>
        <authorList>
            <person name="Liu Z."/>
            <person name="Zheng J."/>
            <person name="Li H."/>
            <person name="Fang K."/>
            <person name="Wang S."/>
            <person name="He J."/>
            <person name="Zhou D."/>
            <person name="Weng S."/>
            <person name="Chi M."/>
            <person name="Gu Z."/>
            <person name="He J."/>
            <person name="Li F."/>
            <person name="Wang M."/>
        </authorList>
    </citation>
    <scope>NUCLEOTIDE SEQUENCE [LARGE SCALE GENOMIC DNA]</scope>
    <source>
        <strain evidence="3">ZL_2023a</strain>
    </source>
</reference>
<evidence type="ECO:0000313" key="4">
    <source>
        <dbReference type="Proteomes" id="UP001445076"/>
    </source>
</evidence>
<feature type="non-terminal residue" evidence="3">
    <location>
        <position position="166"/>
    </location>
</feature>
<keyword evidence="2" id="KW-0472">Membrane</keyword>
<keyword evidence="4" id="KW-1185">Reference proteome</keyword>
<keyword evidence="2" id="KW-1133">Transmembrane helix</keyword>
<feature type="compositionally biased region" description="Basic and acidic residues" evidence="1">
    <location>
        <begin position="75"/>
        <end position="89"/>
    </location>
</feature>
<comment type="caution">
    <text evidence="3">The sequence shown here is derived from an EMBL/GenBank/DDBJ whole genome shotgun (WGS) entry which is preliminary data.</text>
</comment>
<feature type="region of interest" description="Disordered" evidence="1">
    <location>
        <begin position="44"/>
        <end position="89"/>
    </location>
</feature>
<name>A0AAW0W7V2_CHEQU</name>
<sequence>GVSIQGVVLASHCHVTLCVFGVFFIVAGVILSYVSYSVNMQAGEQGSESEKQDEVEEDEEEEVQEVTTELTPTGKAEEQQDGKAGPHHEVSRVAQMRVIGPAFLAAGFLMLCLGVTLFALARKLSHDEKGKQRALADQQLCQLENSFSYANTSSSPMHTSAPAPHQ</sequence>
<feature type="transmembrane region" description="Helical" evidence="2">
    <location>
        <begin position="12"/>
        <end position="34"/>
    </location>
</feature>
<protein>
    <recommendedName>
        <fullName evidence="5">Transmembrane protein</fullName>
    </recommendedName>
</protein>
<dbReference type="AlphaFoldDB" id="A0AAW0W7V2"/>
<gene>
    <name evidence="3" type="ORF">OTU49_010688</name>
</gene>
<evidence type="ECO:0008006" key="5">
    <source>
        <dbReference type="Google" id="ProtNLM"/>
    </source>
</evidence>
<dbReference type="EMBL" id="JARKIK010000082">
    <property type="protein sequence ID" value="KAK8725681.1"/>
    <property type="molecule type" value="Genomic_DNA"/>
</dbReference>